<name>A0ABP1PI21_9HEXA</name>
<keyword evidence="1" id="KW-0472">Membrane</keyword>
<sequence>MEVDEAIAYGFALSVIAFPIIAVLLPFICDYDPAQLVIEYEANLFFSRGPYHSTIVKTLASMFYFEICLHAYFSEVYIFLMALCFTFCIMRSTNELQLQSPVSQQRFYLNTRNSIEFGKQLKRYRLLQLLTTLASHASKDLLATGVAISALLSASMAYFVFFLYDYMPLVMYTACCFVIFLVFAINFMFCTLASKPNKDTDEFRERWTKCLVSKVARMRLRSCAPIGFAVGFSIRITKPGTALTVADALVNSMATMALMG</sequence>
<dbReference type="Proteomes" id="UP001642540">
    <property type="component" value="Unassembled WGS sequence"/>
</dbReference>
<gene>
    <name evidence="2" type="ORF">ODALV1_LOCUS4</name>
</gene>
<feature type="transmembrane region" description="Helical" evidence="1">
    <location>
        <begin position="141"/>
        <end position="164"/>
    </location>
</feature>
<feature type="transmembrane region" description="Helical" evidence="1">
    <location>
        <begin position="7"/>
        <end position="28"/>
    </location>
</feature>
<reference evidence="2 3" key="1">
    <citation type="submission" date="2024-08" db="EMBL/GenBank/DDBJ databases">
        <authorList>
            <person name="Cucini C."/>
            <person name="Frati F."/>
        </authorList>
    </citation>
    <scope>NUCLEOTIDE SEQUENCE [LARGE SCALE GENOMIC DNA]</scope>
</reference>
<proteinExistence type="predicted"/>
<evidence type="ECO:0000313" key="2">
    <source>
        <dbReference type="EMBL" id="CAL8067891.1"/>
    </source>
</evidence>
<comment type="caution">
    <text evidence="2">The sequence shown here is derived from an EMBL/GenBank/DDBJ whole genome shotgun (WGS) entry which is preliminary data.</text>
</comment>
<feature type="transmembrane region" description="Helical" evidence="1">
    <location>
        <begin position="69"/>
        <end position="90"/>
    </location>
</feature>
<keyword evidence="1" id="KW-0812">Transmembrane</keyword>
<dbReference type="EMBL" id="CAXLJM020000001">
    <property type="protein sequence ID" value="CAL8067891.1"/>
    <property type="molecule type" value="Genomic_DNA"/>
</dbReference>
<accession>A0ABP1PI21</accession>
<protein>
    <submittedName>
        <fullName evidence="2">Uncharacterized protein</fullName>
    </submittedName>
</protein>
<evidence type="ECO:0000256" key="1">
    <source>
        <dbReference type="SAM" id="Phobius"/>
    </source>
</evidence>
<keyword evidence="1" id="KW-1133">Transmembrane helix</keyword>
<organism evidence="2 3">
    <name type="scientific">Orchesella dallaii</name>
    <dbReference type="NCBI Taxonomy" id="48710"/>
    <lineage>
        <taxon>Eukaryota</taxon>
        <taxon>Metazoa</taxon>
        <taxon>Ecdysozoa</taxon>
        <taxon>Arthropoda</taxon>
        <taxon>Hexapoda</taxon>
        <taxon>Collembola</taxon>
        <taxon>Entomobryomorpha</taxon>
        <taxon>Entomobryoidea</taxon>
        <taxon>Orchesellidae</taxon>
        <taxon>Orchesellinae</taxon>
        <taxon>Orchesella</taxon>
    </lineage>
</organism>
<evidence type="ECO:0000313" key="3">
    <source>
        <dbReference type="Proteomes" id="UP001642540"/>
    </source>
</evidence>
<feature type="transmembrane region" description="Helical" evidence="1">
    <location>
        <begin position="170"/>
        <end position="194"/>
    </location>
</feature>
<keyword evidence="3" id="KW-1185">Reference proteome</keyword>